<evidence type="ECO:0000256" key="5">
    <source>
        <dbReference type="RuleBase" id="RU000682"/>
    </source>
</evidence>
<evidence type="ECO:0000256" key="3">
    <source>
        <dbReference type="ARBA" id="ARBA00023242"/>
    </source>
</evidence>
<evidence type="ECO:0000256" key="4">
    <source>
        <dbReference type="PROSITE-ProRule" id="PRU00108"/>
    </source>
</evidence>
<dbReference type="AlphaFoldDB" id="A0A5P8I4K2"/>
<dbReference type="GO" id="GO:0000978">
    <property type="term" value="F:RNA polymerase II cis-regulatory region sequence-specific DNA binding"/>
    <property type="evidence" value="ECO:0007669"/>
    <property type="project" value="TreeGrafter"/>
</dbReference>
<comment type="subcellular location">
    <subcellularLocation>
        <location evidence="4 5">Nucleus</location>
    </subcellularLocation>
</comment>
<protein>
    <submittedName>
        <fullName evidence="7">Gsx protein</fullName>
    </submittedName>
</protein>
<name>A0A5P8I4K2_HOFMI</name>
<evidence type="ECO:0000259" key="6">
    <source>
        <dbReference type="PROSITE" id="PS50071"/>
    </source>
</evidence>
<dbReference type="GO" id="GO:0045944">
    <property type="term" value="P:positive regulation of transcription by RNA polymerase II"/>
    <property type="evidence" value="ECO:0007669"/>
    <property type="project" value="UniProtKB-ARBA"/>
</dbReference>
<dbReference type="PANTHER" id="PTHR45664:SF12">
    <property type="entry name" value="PANCREAS_DUODENUM HOMEOBOX PROTEIN 1"/>
    <property type="match status" value="1"/>
</dbReference>
<evidence type="ECO:0000256" key="2">
    <source>
        <dbReference type="ARBA" id="ARBA00023155"/>
    </source>
</evidence>
<sequence length="148" mass="17435">MQHPRNFTIQALLEDQSSQENPKSFHRSPIFASPNTCLTYGMPWFQYIYHNNLYLTNENISIEDGVKNTPILCNYQLTSSQEGARRSRTAFTSNQLVMLEKEFNNSKYLTRLRRIDIATSLKLTEKQIKIWFQNRRVKDKKTKPNEEG</sequence>
<keyword evidence="3 4" id="KW-0539">Nucleus</keyword>
<keyword evidence="1 4" id="KW-0238">DNA-binding</keyword>
<dbReference type="PRINTS" id="PR00024">
    <property type="entry name" value="HOMEOBOX"/>
</dbReference>
<proteinExistence type="evidence at transcript level"/>
<dbReference type="PROSITE" id="PS50071">
    <property type="entry name" value="HOMEOBOX_2"/>
    <property type="match status" value="1"/>
</dbReference>
<dbReference type="EMBL" id="MN275823">
    <property type="protein sequence ID" value="QFQ66881.1"/>
    <property type="molecule type" value="mRNA"/>
</dbReference>
<dbReference type="CDD" id="cd00086">
    <property type="entry name" value="homeodomain"/>
    <property type="match status" value="1"/>
</dbReference>
<dbReference type="PROSITE" id="PS00027">
    <property type="entry name" value="HOMEOBOX_1"/>
    <property type="match status" value="1"/>
</dbReference>
<dbReference type="SMART" id="SM00389">
    <property type="entry name" value="HOX"/>
    <property type="match status" value="1"/>
</dbReference>
<keyword evidence="2 4" id="KW-0371">Homeobox</keyword>
<dbReference type="Gene3D" id="1.10.10.60">
    <property type="entry name" value="Homeodomain-like"/>
    <property type="match status" value="1"/>
</dbReference>
<organism evidence="7">
    <name type="scientific">Hofstenia miamia</name>
    <name type="common">Three-banded panther worm</name>
    <dbReference type="NCBI Taxonomy" id="442651"/>
    <lineage>
        <taxon>Eukaryota</taxon>
        <taxon>Metazoa</taxon>
        <taxon>Xenacoelomorpha</taxon>
        <taxon>Acoelomorpha</taxon>
        <taxon>Acoela</taxon>
        <taxon>Hofsteniidae</taxon>
        <taxon>Hofstenia</taxon>
    </lineage>
</organism>
<dbReference type="SUPFAM" id="SSF46689">
    <property type="entry name" value="Homeodomain-like"/>
    <property type="match status" value="1"/>
</dbReference>
<accession>A0A5P8I4K2</accession>
<feature type="DNA-binding region" description="Homeobox" evidence="4">
    <location>
        <begin position="84"/>
        <end position="143"/>
    </location>
</feature>
<dbReference type="InterPro" id="IPR020479">
    <property type="entry name" value="HD_metazoa"/>
</dbReference>
<dbReference type="GO" id="GO:0005634">
    <property type="term" value="C:nucleus"/>
    <property type="evidence" value="ECO:0007669"/>
    <property type="project" value="UniProtKB-SubCell"/>
</dbReference>
<reference evidence="7" key="1">
    <citation type="journal article" date="2019" name="PLoS Genet.">
        <title>A small set of conserved genes, including sp5 and Hox, are activated by Wnt signaling in the posterior of planarians and acoels.</title>
        <authorList>
            <person name="Tewari A.G."/>
            <person name="Owen J.H."/>
            <person name="Petersen C.P."/>
            <person name="Wagner D.E."/>
            <person name="Reddien P.W."/>
        </authorList>
    </citation>
    <scope>NUCLEOTIDE SEQUENCE</scope>
</reference>
<dbReference type="InterPro" id="IPR001356">
    <property type="entry name" value="HD"/>
</dbReference>
<dbReference type="PANTHER" id="PTHR45664">
    <property type="entry name" value="PROTEIN ZERKNUELLT 1-RELATED"/>
    <property type="match status" value="1"/>
</dbReference>
<dbReference type="InterPro" id="IPR009057">
    <property type="entry name" value="Homeodomain-like_sf"/>
</dbReference>
<dbReference type="Pfam" id="PF00046">
    <property type="entry name" value="Homeodomain"/>
    <property type="match status" value="1"/>
</dbReference>
<evidence type="ECO:0000256" key="1">
    <source>
        <dbReference type="ARBA" id="ARBA00023125"/>
    </source>
</evidence>
<dbReference type="InterPro" id="IPR017970">
    <property type="entry name" value="Homeobox_CS"/>
</dbReference>
<dbReference type="GO" id="GO:0000981">
    <property type="term" value="F:DNA-binding transcription factor activity, RNA polymerase II-specific"/>
    <property type="evidence" value="ECO:0007669"/>
    <property type="project" value="InterPro"/>
</dbReference>
<evidence type="ECO:0000313" key="7">
    <source>
        <dbReference type="EMBL" id="QFQ66881.1"/>
    </source>
</evidence>
<feature type="domain" description="Homeobox" evidence="6">
    <location>
        <begin position="82"/>
        <end position="142"/>
    </location>
</feature>